<proteinExistence type="predicted"/>
<dbReference type="AlphaFoldDB" id="A0A6B0T647"/>
<evidence type="ECO:0000313" key="3">
    <source>
        <dbReference type="EMBL" id="MXR50752.1"/>
    </source>
</evidence>
<name>A0A6B0T647_9EURY</name>
<sequence length="440" mass="44796">MISNRATLVRSPRHDDACRAIVAGIDAAHPRRVIEESLSVDDGVLGIDGTEHPLAEYSEVLVLGGGNAAGTAAAALESRLGDRLDGGVVVTDDPAETDTVETVEGTHPLPSEANVAGTERLLDRAEAAGPETLALVVVTGGGSALLANPAEGIDLEAYRDLTDDLIASGATIDEINAVRKHLSAIKGGRLARTLDPATTVGLLFSDVVGNRTDVIASGPISPDETTYADALDVIDRYDITIPEEIEGALAAGERGERAETPGPDDPVFEGTETHILADNRTALDAAADSLREDGYRPVILAAGIEGEAQEVGGVHGAIGTQCLASGEPFEPPVAMLSGGETTVTVSGDGTGGPNQEFTLAAARALDSGVVAAVDTDGIDGPTDAAGAILDSEALDGDGTAQAALDANDVSPYLDDRDALVETGPTGTNVNDLRIVLVGEP</sequence>
<feature type="domain" description="MOFRL-associated" evidence="2">
    <location>
        <begin position="19"/>
        <end position="249"/>
    </location>
</feature>
<dbReference type="Pfam" id="PF05161">
    <property type="entry name" value="MOFRL"/>
    <property type="match status" value="1"/>
</dbReference>
<dbReference type="InterPro" id="IPR039760">
    <property type="entry name" value="MOFRL_protein"/>
</dbReference>
<dbReference type="EMBL" id="WUUT01000001">
    <property type="protein sequence ID" value="MXR50752.1"/>
    <property type="molecule type" value="Genomic_DNA"/>
</dbReference>
<dbReference type="GO" id="GO:0008887">
    <property type="term" value="F:glycerate kinase activity"/>
    <property type="evidence" value="ECO:0007669"/>
    <property type="project" value="InterPro"/>
</dbReference>
<gene>
    <name evidence="3" type="ORF">GRX03_03915</name>
</gene>
<dbReference type="InterPro" id="IPR037035">
    <property type="entry name" value="GK-like_C_sf"/>
</dbReference>
<dbReference type="Pfam" id="PF13660">
    <property type="entry name" value="DUF4147"/>
    <property type="match status" value="1"/>
</dbReference>
<dbReference type="PANTHER" id="PTHR12227">
    <property type="entry name" value="GLYCERATE KINASE"/>
    <property type="match status" value="1"/>
</dbReference>
<dbReference type="RefSeq" id="WP_159762852.1">
    <property type="nucleotide sequence ID" value="NZ_WUUT01000001.1"/>
</dbReference>
<dbReference type="GO" id="GO:0005737">
    <property type="term" value="C:cytoplasm"/>
    <property type="evidence" value="ECO:0007669"/>
    <property type="project" value="TreeGrafter"/>
</dbReference>
<dbReference type="InterPro" id="IPR038614">
    <property type="entry name" value="GK_N_sf"/>
</dbReference>
<reference evidence="3 4" key="1">
    <citation type="submission" date="2019-12" db="EMBL/GenBank/DDBJ databases">
        <title>Isolation and characterization of three novel carbon monoxide-oxidizing members of Halobacteria from salione crusts and soils.</title>
        <authorList>
            <person name="Myers M.R."/>
            <person name="King G.M."/>
        </authorList>
    </citation>
    <scope>NUCLEOTIDE SEQUENCE [LARGE SCALE GENOMIC DNA]</scope>
    <source>
        <strain evidence="3 4">WSH3</strain>
    </source>
</reference>
<evidence type="ECO:0000259" key="1">
    <source>
        <dbReference type="Pfam" id="PF05161"/>
    </source>
</evidence>
<evidence type="ECO:0000259" key="2">
    <source>
        <dbReference type="Pfam" id="PF13660"/>
    </source>
</evidence>
<keyword evidence="4" id="KW-1185">Reference proteome</keyword>
<dbReference type="SUPFAM" id="SSF82544">
    <property type="entry name" value="GckA/TtuD-like"/>
    <property type="match status" value="1"/>
</dbReference>
<dbReference type="PANTHER" id="PTHR12227:SF0">
    <property type="entry name" value="GLYCERATE KINASE"/>
    <property type="match status" value="1"/>
</dbReference>
<dbReference type="InterPro" id="IPR025286">
    <property type="entry name" value="MOFRL_assoc_dom"/>
</dbReference>
<protein>
    <submittedName>
        <fullName evidence="3">DUF4147 domain-containing protein</fullName>
    </submittedName>
</protein>
<organism evidence="3 4">
    <name type="scientific">Halovenus carboxidivorans</name>
    <dbReference type="NCBI Taxonomy" id="2692199"/>
    <lineage>
        <taxon>Archaea</taxon>
        <taxon>Methanobacteriati</taxon>
        <taxon>Methanobacteriota</taxon>
        <taxon>Stenosarchaea group</taxon>
        <taxon>Halobacteria</taxon>
        <taxon>Halobacteriales</taxon>
        <taxon>Haloarculaceae</taxon>
        <taxon>Halovenus</taxon>
    </lineage>
</organism>
<feature type="domain" description="MOFRL" evidence="1">
    <location>
        <begin position="334"/>
        <end position="431"/>
    </location>
</feature>
<dbReference type="Gene3D" id="3.40.1480.10">
    <property type="entry name" value="MOFRL domain"/>
    <property type="match status" value="1"/>
</dbReference>
<accession>A0A6B0T647</accession>
<comment type="caution">
    <text evidence="3">The sequence shown here is derived from an EMBL/GenBank/DDBJ whole genome shotgun (WGS) entry which is preliminary data.</text>
</comment>
<dbReference type="InterPro" id="IPR007835">
    <property type="entry name" value="MOFRL"/>
</dbReference>
<evidence type="ECO:0000313" key="4">
    <source>
        <dbReference type="Proteomes" id="UP000466535"/>
    </source>
</evidence>
<dbReference type="OrthoDB" id="10741at2157"/>
<dbReference type="Gene3D" id="3.40.50.10180">
    <property type="entry name" value="Glycerate kinase, MOFRL-like N-terminal domain"/>
    <property type="match status" value="1"/>
</dbReference>
<dbReference type="Proteomes" id="UP000466535">
    <property type="component" value="Unassembled WGS sequence"/>
</dbReference>